<organism evidence="5 6">
    <name type="scientific">Lachancea mirantina</name>
    <dbReference type="NCBI Taxonomy" id="1230905"/>
    <lineage>
        <taxon>Eukaryota</taxon>
        <taxon>Fungi</taxon>
        <taxon>Dikarya</taxon>
        <taxon>Ascomycota</taxon>
        <taxon>Saccharomycotina</taxon>
        <taxon>Saccharomycetes</taxon>
        <taxon>Saccharomycetales</taxon>
        <taxon>Saccharomycetaceae</taxon>
        <taxon>Lachancea</taxon>
    </lineage>
</organism>
<feature type="domain" description="K Homology" evidence="4">
    <location>
        <begin position="204"/>
        <end position="275"/>
    </location>
</feature>
<dbReference type="InterPro" id="IPR004088">
    <property type="entry name" value="KH_dom_type_1"/>
</dbReference>
<gene>
    <name evidence="5" type="ORF">LAMI_0E09142G</name>
</gene>
<evidence type="ECO:0000313" key="6">
    <source>
        <dbReference type="Proteomes" id="UP000191024"/>
    </source>
</evidence>
<dbReference type="STRING" id="1230905.A0A1G4JND0"/>
<evidence type="ECO:0000256" key="1">
    <source>
        <dbReference type="ARBA" id="ARBA00022737"/>
    </source>
</evidence>
<evidence type="ECO:0000259" key="4">
    <source>
        <dbReference type="SMART" id="SM00322"/>
    </source>
</evidence>
<dbReference type="OrthoDB" id="442947at2759"/>
<protein>
    <submittedName>
        <fullName evidence="5">LAMI_0E09142g1_1</fullName>
    </submittedName>
</protein>
<keyword evidence="1" id="KW-0677">Repeat</keyword>
<dbReference type="SMART" id="SM00322">
    <property type="entry name" value="KH"/>
    <property type="match status" value="3"/>
</dbReference>
<dbReference type="AlphaFoldDB" id="A0A1G4JND0"/>
<reference evidence="5 6" key="1">
    <citation type="submission" date="2016-03" db="EMBL/GenBank/DDBJ databases">
        <authorList>
            <person name="Devillers H."/>
        </authorList>
    </citation>
    <scope>NUCLEOTIDE SEQUENCE [LARGE SCALE GENOMIC DNA]</scope>
    <source>
        <strain evidence="5">CBS 11717</strain>
    </source>
</reference>
<dbReference type="PROSITE" id="PS50084">
    <property type="entry name" value="KH_TYPE_1"/>
    <property type="match status" value="3"/>
</dbReference>
<sequence>MAEVEPTGTVSHRALVSLKEAARIIGAQGSTIQEIRQSNQVKIGISPHEKGCSDRLLTCSGPIQNVADAFRDVLDVLIQDDSEPETHTYKPLNFILPPPSPAEMPETETTKRVGNLRLIVTNSQVSSIIGMQGARIKGLIERHGVKIVASKNFLPDSQDRVVEIQGFSESIASCLVEISQLLATEARGSHEKHYYPHTKNLEEGSVSKTVPIPAEYVGALLGRGGNRVANLRKYTKTKVLVSDESDENGLRSFTITGNNQNSVKLAETMLLKNLETEKQRRDETATKEL</sequence>
<dbReference type="PANTHER" id="PTHR10288">
    <property type="entry name" value="KH DOMAIN CONTAINING RNA BINDING PROTEIN"/>
    <property type="match status" value="1"/>
</dbReference>
<dbReference type="EMBL" id="LT598465">
    <property type="protein sequence ID" value="SCU92182.1"/>
    <property type="molecule type" value="Genomic_DNA"/>
</dbReference>
<keyword evidence="2 3" id="KW-0694">RNA-binding</keyword>
<dbReference type="SUPFAM" id="SSF54791">
    <property type="entry name" value="Eukaryotic type KH-domain (KH-domain type I)"/>
    <property type="match status" value="3"/>
</dbReference>
<dbReference type="CDD" id="cd00105">
    <property type="entry name" value="KH-I"/>
    <property type="match status" value="1"/>
</dbReference>
<dbReference type="Proteomes" id="UP000191024">
    <property type="component" value="Chromosome E"/>
</dbReference>
<evidence type="ECO:0000313" key="5">
    <source>
        <dbReference type="EMBL" id="SCU92182.1"/>
    </source>
</evidence>
<evidence type="ECO:0000256" key="2">
    <source>
        <dbReference type="ARBA" id="ARBA00022884"/>
    </source>
</evidence>
<evidence type="ECO:0000256" key="3">
    <source>
        <dbReference type="PROSITE-ProRule" id="PRU00117"/>
    </source>
</evidence>
<dbReference type="Pfam" id="PF00013">
    <property type="entry name" value="KH_1"/>
    <property type="match status" value="3"/>
</dbReference>
<feature type="domain" description="K Homology" evidence="4">
    <location>
        <begin position="112"/>
        <end position="183"/>
    </location>
</feature>
<dbReference type="InterPro" id="IPR036612">
    <property type="entry name" value="KH_dom_type_1_sf"/>
</dbReference>
<dbReference type="InterPro" id="IPR004087">
    <property type="entry name" value="KH_dom"/>
</dbReference>
<dbReference type="GO" id="GO:0003723">
    <property type="term" value="F:RNA binding"/>
    <property type="evidence" value="ECO:0007669"/>
    <property type="project" value="UniProtKB-UniRule"/>
</dbReference>
<feature type="domain" description="K Homology" evidence="4">
    <location>
        <begin position="8"/>
        <end position="78"/>
    </location>
</feature>
<accession>A0A1G4JND0</accession>
<name>A0A1G4JND0_9SACH</name>
<proteinExistence type="predicted"/>
<keyword evidence="6" id="KW-1185">Reference proteome</keyword>
<dbReference type="Gene3D" id="3.30.1370.10">
    <property type="entry name" value="K Homology domain, type 1"/>
    <property type="match status" value="3"/>
</dbReference>